<evidence type="ECO:0000256" key="2">
    <source>
        <dbReference type="ARBA" id="ARBA00006604"/>
    </source>
</evidence>
<dbReference type="InterPro" id="IPR023096">
    <property type="entry name" value="G6P_Isomerase_C"/>
</dbReference>
<dbReference type="InterPro" id="IPR035482">
    <property type="entry name" value="SIS_PGI_2"/>
</dbReference>
<dbReference type="InterPro" id="IPR018189">
    <property type="entry name" value="Phosphoglucose_isomerase_CS"/>
</dbReference>
<reference evidence="9 10" key="1">
    <citation type="submission" date="2017-02" db="EMBL/GenBank/DDBJ databases">
        <authorList>
            <person name="Peterson S.W."/>
        </authorList>
    </citation>
    <scope>NUCLEOTIDE SEQUENCE [LARGE SCALE GENOMIC DNA]</scope>
    <source>
        <strain evidence="9 10">ATCC 49788</strain>
    </source>
</reference>
<dbReference type="GO" id="GO:0006094">
    <property type="term" value="P:gluconeogenesis"/>
    <property type="evidence" value="ECO:0007669"/>
    <property type="project" value="UniProtKB-UniRule"/>
</dbReference>
<evidence type="ECO:0000256" key="5">
    <source>
        <dbReference type="ARBA" id="ARBA00023235"/>
    </source>
</evidence>
<evidence type="ECO:0000256" key="8">
    <source>
        <dbReference type="RuleBase" id="RU000612"/>
    </source>
</evidence>
<evidence type="ECO:0000313" key="9">
    <source>
        <dbReference type="EMBL" id="SKA74244.1"/>
    </source>
</evidence>
<evidence type="ECO:0000313" key="10">
    <source>
        <dbReference type="Proteomes" id="UP000190460"/>
    </source>
</evidence>
<dbReference type="SUPFAM" id="SSF53697">
    <property type="entry name" value="SIS domain"/>
    <property type="match status" value="1"/>
</dbReference>
<evidence type="ECO:0000256" key="3">
    <source>
        <dbReference type="ARBA" id="ARBA00022432"/>
    </source>
</evidence>
<dbReference type="Proteomes" id="UP000190460">
    <property type="component" value="Unassembled WGS sequence"/>
</dbReference>
<dbReference type="NCBIfam" id="NF001211">
    <property type="entry name" value="PRK00179.1"/>
    <property type="match status" value="1"/>
</dbReference>
<dbReference type="AlphaFoldDB" id="A0A1T4WA85"/>
<dbReference type="InterPro" id="IPR046348">
    <property type="entry name" value="SIS_dom_sf"/>
</dbReference>
<dbReference type="InterPro" id="IPR001672">
    <property type="entry name" value="G6P_Isomerase"/>
</dbReference>
<comment type="catalytic activity">
    <reaction evidence="6 7 8">
        <text>alpha-D-glucose 6-phosphate = beta-D-fructose 6-phosphate</text>
        <dbReference type="Rhea" id="RHEA:11816"/>
        <dbReference type="ChEBI" id="CHEBI:57634"/>
        <dbReference type="ChEBI" id="CHEBI:58225"/>
        <dbReference type="EC" id="5.3.1.9"/>
    </reaction>
</comment>
<accession>A0A1T4WA85</accession>
<proteinExistence type="inferred from homology"/>
<dbReference type="Pfam" id="PF00342">
    <property type="entry name" value="PGI"/>
    <property type="match status" value="1"/>
</dbReference>
<dbReference type="EMBL" id="FUYB01000004">
    <property type="protein sequence ID" value="SKA74244.1"/>
    <property type="molecule type" value="Genomic_DNA"/>
</dbReference>
<dbReference type="GO" id="GO:0048029">
    <property type="term" value="F:monosaccharide binding"/>
    <property type="evidence" value="ECO:0007669"/>
    <property type="project" value="TreeGrafter"/>
</dbReference>
<evidence type="ECO:0000256" key="7">
    <source>
        <dbReference type="HAMAP-Rule" id="MF_00473"/>
    </source>
</evidence>
<comment type="pathway">
    <text evidence="1 7 8">Carbohydrate degradation; glycolysis; D-glyceraldehyde 3-phosphate and glycerone phosphate from D-glucose: step 2/4.</text>
</comment>
<dbReference type="CDD" id="cd05015">
    <property type="entry name" value="SIS_PGI_1"/>
    <property type="match status" value="1"/>
</dbReference>
<feature type="active site" evidence="7">
    <location>
        <position position="380"/>
    </location>
</feature>
<dbReference type="GO" id="GO:0051156">
    <property type="term" value="P:glucose 6-phosphate metabolic process"/>
    <property type="evidence" value="ECO:0007669"/>
    <property type="project" value="TreeGrafter"/>
</dbReference>
<dbReference type="EC" id="5.3.1.9" evidence="7"/>
<dbReference type="PANTHER" id="PTHR11469">
    <property type="entry name" value="GLUCOSE-6-PHOSPHATE ISOMERASE"/>
    <property type="match status" value="1"/>
</dbReference>
<feature type="active site" evidence="7">
    <location>
        <position position="513"/>
    </location>
</feature>
<feature type="active site" description="Proton donor" evidence="7">
    <location>
        <position position="349"/>
    </location>
</feature>
<keyword evidence="3 7" id="KW-0312">Gluconeogenesis</keyword>
<dbReference type="RefSeq" id="WP_078921826.1">
    <property type="nucleotide sequence ID" value="NZ_FUYB01000004.1"/>
</dbReference>
<keyword evidence="10" id="KW-1185">Reference proteome</keyword>
<dbReference type="HAMAP" id="MF_00473">
    <property type="entry name" value="G6P_isomerase"/>
    <property type="match status" value="1"/>
</dbReference>
<dbReference type="PROSITE" id="PS51463">
    <property type="entry name" value="P_GLUCOSE_ISOMERASE_3"/>
    <property type="match status" value="1"/>
</dbReference>
<dbReference type="Gene3D" id="3.40.50.10490">
    <property type="entry name" value="Glucose-6-phosphate isomerase like protein, domain 1"/>
    <property type="match status" value="2"/>
</dbReference>
<keyword evidence="4 7" id="KW-0324">Glycolysis</keyword>
<comment type="subcellular location">
    <subcellularLocation>
        <location evidence="7">Cytoplasm</location>
    </subcellularLocation>
</comment>
<comment type="similarity">
    <text evidence="2 7 8">Belongs to the GPI family.</text>
</comment>
<dbReference type="GO" id="GO:0005829">
    <property type="term" value="C:cytosol"/>
    <property type="evidence" value="ECO:0007669"/>
    <property type="project" value="TreeGrafter"/>
</dbReference>
<dbReference type="PRINTS" id="PR00662">
    <property type="entry name" value="G6PISOMERASE"/>
</dbReference>
<gene>
    <name evidence="7" type="primary">pgi</name>
    <name evidence="9" type="ORF">SAMN02745130_01357</name>
</gene>
<evidence type="ECO:0000256" key="6">
    <source>
        <dbReference type="ARBA" id="ARBA00029321"/>
    </source>
</evidence>
<keyword evidence="7" id="KW-0963">Cytoplasm</keyword>
<name>A0A1T4WA85_9GAMM</name>
<evidence type="ECO:0000256" key="4">
    <source>
        <dbReference type="ARBA" id="ARBA00023152"/>
    </source>
</evidence>
<dbReference type="UniPathway" id="UPA00138"/>
<protein>
    <recommendedName>
        <fullName evidence="7">Glucose-6-phosphate isomerase</fullName>
        <shortName evidence="7">GPI</shortName>
        <ecNumber evidence="7">5.3.1.9</ecNumber>
    </recommendedName>
    <alternativeName>
        <fullName evidence="7">Phosphoglucose isomerase</fullName>
        <shortName evidence="7">PGI</shortName>
    </alternativeName>
    <alternativeName>
        <fullName evidence="7">Phosphohexose isomerase</fullName>
        <shortName evidence="7">PHI</shortName>
    </alternativeName>
</protein>
<dbReference type="GO" id="GO:0006096">
    <property type="term" value="P:glycolytic process"/>
    <property type="evidence" value="ECO:0007669"/>
    <property type="project" value="UniProtKB-UniRule"/>
</dbReference>
<evidence type="ECO:0000256" key="1">
    <source>
        <dbReference type="ARBA" id="ARBA00004926"/>
    </source>
</evidence>
<dbReference type="InterPro" id="IPR035476">
    <property type="entry name" value="SIS_PGI_1"/>
</dbReference>
<dbReference type="PANTHER" id="PTHR11469:SF1">
    <property type="entry name" value="GLUCOSE-6-PHOSPHATE ISOMERASE"/>
    <property type="match status" value="1"/>
</dbReference>
<dbReference type="GO" id="GO:0097367">
    <property type="term" value="F:carbohydrate derivative binding"/>
    <property type="evidence" value="ECO:0007669"/>
    <property type="project" value="InterPro"/>
</dbReference>
<sequence>MQANLAKHWSLLQQHAERLKSQPLCDLFAADAERFSQFSVHLDDLLMDFSKEKIDQAALAALLQLAQAAQVEARRDAMVQGEKINSTEQRAVLHMALRDGIPAGVQVDGQDVLKEVAAVRERFLDFAEAVRTGAYKTVSGQAFTDVVNIGIGGSDLGPVMVTTALAPWHDGPAVHFVSNVDGAHSVDTLKGLNPQTTLVIVASKTFTTAETMLNFSTALAWLKASLGEQAGQHVAAVSTNLAATRSYGIEDTRVFGFWDWVGGRYSVWSAIGLPVAIAVGKQAFTEFLAGAKAMDEHFRSAPLAQNLPVLFALLGIWRRNLLQYPTVALIPYDQHLARFPAYVQQLDMESNGKRVQLDGSPIQTSTGPVIWGEPGTNAQHSFFQLIHQGSEVIPVDFLAAANPSSQSEFADLELHHETLLTNVLAQAQALAFGRDAEAVRADLQAAGLSAVQIEALVTHRTFPGDRPSTLMLYRQLTPYTLGRLVALFEHKVFVQGVIWGVNSYDQWGVELGKKLANVLAPALHDRTVPAGVDASTAGLLQHIHALRA</sequence>
<dbReference type="Gene3D" id="1.10.1390.10">
    <property type="match status" value="1"/>
</dbReference>
<dbReference type="UniPathway" id="UPA00109">
    <property type="reaction ID" value="UER00181"/>
</dbReference>
<dbReference type="PROSITE" id="PS00174">
    <property type="entry name" value="P_GLUCOSE_ISOMERASE_2"/>
    <property type="match status" value="1"/>
</dbReference>
<organism evidence="9 10">
    <name type="scientific">Thiothrix eikelboomii</name>
    <dbReference type="NCBI Taxonomy" id="92487"/>
    <lineage>
        <taxon>Bacteria</taxon>
        <taxon>Pseudomonadati</taxon>
        <taxon>Pseudomonadota</taxon>
        <taxon>Gammaproteobacteria</taxon>
        <taxon>Thiotrichales</taxon>
        <taxon>Thiotrichaceae</taxon>
        <taxon>Thiothrix</taxon>
    </lineage>
</organism>
<comment type="function">
    <text evidence="7">Catalyzes the reversible isomerization of glucose-6-phosphate to fructose-6-phosphate.</text>
</comment>
<dbReference type="PROSITE" id="PS00765">
    <property type="entry name" value="P_GLUCOSE_ISOMERASE_1"/>
    <property type="match status" value="1"/>
</dbReference>
<dbReference type="CDD" id="cd05016">
    <property type="entry name" value="SIS_PGI_2"/>
    <property type="match status" value="1"/>
</dbReference>
<keyword evidence="5 7" id="KW-0413">Isomerase</keyword>
<dbReference type="STRING" id="92487.SAMN02745130_01357"/>
<dbReference type="GO" id="GO:0004347">
    <property type="term" value="F:glucose-6-phosphate isomerase activity"/>
    <property type="evidence" value="ECO:0007669"/>
    <property type="project" value="UniProtKB-UniRule"/>
</dbReference>
<comment type="pathway">
    <text evidence="7">Carbohydrate biosynthesis; gluconeogenesis.</text>
</comment>
<dbReference type="OrthoDB" id="140919at2"/>